<feature type="active site" evidence="11">
    <location>
        <position position="300"/>
    </location>
</feature>
<dbReference type="InterPro" id="IPR044068">
    <property type="entry name" value="CB"/>
</dbReference>
<reference evidence="15 16" key="1">
    <citation type="submission" date="2019-08" db="EMBL/GenBank/DDBJ databases">
        <authorList>
            <person name="Peeters C."/>
        </authorList>
    </citation>
    <scope>NUCLEOTIDE SEQUENCE [LARGE SCALE GENOMIC DNA]</scope>
    <source>
        <strain evidence="15 16">LMG 31115</strain>
    </source>
</reference>
<feature type="active site" description="O-(3'-phospho-DNA)-tyrosine intermediate" evidence="11">
    <location>
        <position position="332"/>
    </location>
</feature>
<evidence type="ECO:0000256" key="4">
    <source>
        <dbReference type="ARBA" id="ARBA00022490"/>
    </source>
</evidence>
<name>A0A5E4Y8A4_9BURK</name>
<evidence type="ECO:0000256" key="9">
    <source>
        <dbReference type="ARBA" id="ARBA00023172"/>
    </source>
</evidence>
<keyword evidence="8 11" id="KW-0238">DNA-binding</keyword>
<dbReference type="Pfam" id="PF00589">
    <property type="entry name" value="Phage_integrase"/>
    <property type="match status" value="1"/>
</dbReference>
<evidence type="ECO:0000256" key="1">
    <source>
        <dbReference type="ARBA" id="ARBA00004496"/>
    </source>
</evidence>
<dbReference type="PANTHER" id="PTHR30349">
    <property type="entry name" value="PHAGE INTEGRASE-RELATED"/>
    <property type="match status" value="1"/>
</dbReference>
<dbReference type="Gene3D" id="1.10.150.130">
    <property type="match status" value="1"/>
</dbReference>
<comment type="subcellular location">
    <subcellularLocation>
        <location evidence="1 11">Cytoplasm</location>
    </subcellularLocation>
</comment>
<dbReference type="InterPro" id="IPR011932">
    <property type="entry name" value="Recomb_XerD"/>
</dbReference>
<protein>
    <recommendedName>
        <fullName evidence="3 11">Tyrosine recombinase XerD</fullName>
    </recommendedName>
</protein>
<evidence type="ECO:0000256" key="6">
    <source>
        <dbReference type="ARBA" id="ARBA00022829"/>
    </source>
</evidence>
<keyword evidence="4 11" id="KW-0963">Cytoplasm</keyword>
<feature type="domain" description="Core-binding (CB)" evidence="14">
    <location>
        <begin position="57"/>
        <end position="141"/>
    </location>
</feature>
<feature type="compositionally biased region" description="Acidic residues" evidence="12">
    <location>
        <begin position="15"/>
        <end position="25"/>
    </location>
</feature>
<evidence type="ECO:0000256" key="2">
    <source>
        <dbReference type="ARBA" id="ARBA00010450"/>
    </source>
</evidence>
<evidence type="ECO:0000256" key="10">
    <source>
        <dbReference type="ARBA" id="ARBA00023306"/>
    </source>
</evidence>
<dbReference type="GO" id="GO:0007059">
    <property type="term" value="P:chromosome segregation"/>
    <property type="evidence" value="ECO:0007669"/>
    <property type="project" value="UniProtKB-UniRule"/>
</dbReference>
<dbReference type="GO" id="GO:0005737">
    <property type="term" value="C:cytoplasm"/>
    <property type="evidence" value="ECO:0007669"/>
    <property type="project" value="UniProtKB-SubCell"/>
</dbReference>
<feature type="active site" evidence="11">
    <location>
        <position position="202"/>
    </location>
</feature>
<keyword evidence="9 11" id="KW-0233">DNA recombination</keyword>
<dbReference type="GO" id="GO:0003677">
    <property type="term" value="F:DNA binding"/>
    <property type="evidence" value="ECO:0007669"/>
    <property type="project" value="UniProtKB-UniRule"/>
</dbReference>
<evidence type="ECO:0000256" key="7">
    <source>
        <dbReference type="ARBA" id="ARBA00022908"/>
    </source>
</evidence>
<keyword evidence="16" id="KW-1185">Reference proteome</keyword>
<gene>
    <name evidence="15" type="primary">xerD_2</name>
    <name evidence="11" type="synonym">xerD</name>
    <name evidence="15" type="ORF">PIN31115_04319</name>
</gene>
<dbReference type="SUPFAM" id="SSF56349">
    <property type="entry name" value="DNA breaking-rejoining enzymes"/>
    <property type="match status" value="1"/>
</dbReference>
<evidence type="ECO:0000256" key="11">
    <source>
        <dbReference type="HAMAP-Rule" id="MF_01807"/>
    </source>
</evidence>
<dbReference type="SUPFAM" id="SSF47823">
    <property type="entry name" value="lambda integrase-like, N-terminal domain"/>
    <property type="match status" value="1"/>
</dbReference>
<dbReference type="InterPro" id="IPR010998">
    <property type="entry name" value="Integrase_recombinase_N"/>
</dbReference>
<feature type="region of interest" description="Disordered" evidence="12">
    <location>
        <begin position="1"/>
        <end position="34"/>
    </location>
</feature>
<dbReference type="GO" id="GO:0009037">
    <property type="term" value="F:tyrosine-based site-specific recombinase activity"/>
    <property type="evidence" value="ECO:0007669"/>
    <property type="project" value="UniProtKB-UniRule"/>
</dbReference>
<dbReference type="InterPro" id="IPR050090">
    <property type="entry name" value="Tyrosine_recombinase_XerCD"/>
</dbReference>
<evidence type="ECO:0000256" key="3">
    <source>
        <dbReference type="ARBA" id="ARBA00015810"/>
    </source>
</evidence>
<evidence type="ECO:0000313" key="15">
    <source>
        <dbReference type="EMBL" id="VVE44677.1"/>
    </source>
</evidence>
<comment type="function">
    <text evidence="11">Site-specific tyrosine recombinase, which acts by catalyzing the cutting and rejoining of the recombining DNA molecules. The XerC-XerD complex is essential to convert dimers of the bacterial chromosome into monomers to permit their segregation at cell division. It also contributes to the segregational stability of plasmids.</text>
</comment>
<keyword evidence="5 11" id="KW-0132">Cell division</keyword>
<dbReference type="InterPro" id="IPR002104">
    <property type="entry name" value="Integrase_catalytic"/>
</dbReference>
<keyword evidence="10 11" id="KW-0131">Cell cycle</keyword>
<keyword evidence="7 11" id="KW-0229">DNA integration</keyword>
<dbReference type="Proteomes" id="UP000333828">
    <property type="component" value="Unassembled WGS sequence"/>
</dbReference>
<dbReference type="InterPro" id="IPR011010">
    <property type="entry name" value="DNA_brk_join_enz"/>
</dbReference>
<evidence type="ECO:0000256" key="12">
    <source>
        <dbReference type="SAM" id="MobiDB-lite"/>
    </source>
</evidence>
<dbReference type="Pfam" id="PF02899">
    <property type="entry name" value="Phage_int_SAM_1"/>
    <property type="match status" value="1"/>
</dbReference>
<dbReference type="InterPro" id="IPR004107">
    <property type="entry name" value="Integrase_SAM-like_N"/>
</dbReference>
<evidence type="ECO:0000313" key="16">
    <source>
        <dbReference type="Proteomes" id="UP000333828"/>
    </source>
</evidence>
<accession>A0A5E4Y8A4</accession>
<feature type="active site" evidence="11">
    <location>
        <position position="323"/>
    </location>
</feature>
<evidence type="ECO:0000259" key="13">
    <source>
        <dbReference type="PROSITE" id="PS51898"/>
    </source>
</evidence>
<dbReference type="CDD" id="cd00798">
    <property type="entry name" value="INT_XerDC_C"/>
    <property type="match status" value="1"/>
</dbReference>
<comment type="subunit">
    <text evidence="11">Forms a cyclic heterotetrameric complex composed of two molecules of XerC and two molecules of XerD.</text>
</comment>
<evidence type="ECO:0000256" key="8">
    <source>
        <dbReference type="ARBA" id="ARBA00023125"/>
    </source>
</evidence>
<feature type="active site" evidence="11">
    <location>
        <position position="226"/>
    </location>
</feature>
<dbReference type="InterPro" id="IPR023009">
    <property type="entry name" value="Tyrosine_recombinase_XerC/XerD"/>
</dbReference>
<dbReference type="AlphaFoldDB" id="A0A5E4Y8A4"/>
<dbReference type="PANTHER" id="PTHR30349:SF90">
    <property type="entry name" value="TYROSINE RECOMBINASE XERD"/>
    <property type="match status" value="1"/>
</dbReference>
<dbReference type="PROSITE" id="PS51900">
    <property type="entry name" value="CB"/>
    <property type="match status" value="1"/>
</dbReference>
<proteinExistence type="inferred from homology"/>
<keyword evidence="6 11" id="KW-0159">Chromosome partition</keyword>
<dbReference type="NCBIfam" id="NF001399">
    <property type="entry name" value="PRK00283.1"/>
    <property type="match status" value="1"/>
</dbReference>
<dbReference type="PROSITE" id="PS51898">
    <property type="entry name" value="TYR_RECOMBINASE"/>
    <property type="match status" value="1"/>
</dbReference>
<dbReference type="NCBIfam" id="TIGR02225">
    <property type="entry name" value="recomb_XerD"/>
    <property type="match status" value="1"/>
</dbReference>
<feature type="domain" description="Tyr recombinase" evidence="13">
    <location>
        <begin position="162"/>
        <end position="345"/>
    </location>
</feature>
<feature type="active site" evidence="11">
    <location>
        <position position="297"/>
    </location>
</feature>
<organism evidence="15 16">
    <name type="scientific">Pandoraea iniqua</name>
    <dbReference type="NCBI Taxonomy" id="2508288"/>
    <lineage>
        <taxon>Bacteria</taxon>
        <taxon>Pseudomonadati</taxon>
        <taxon>Pseudomonadota</taxon>
        <taxon>Betaproteobacteria</taxon>
        <taxon>Burkholderiales</taxon>
        <taxon>Burkholderiaceae</taxon>
        <taxon>Pandoraea</taxon>
    </lineage>
</organism>
<dbReference type="GO" id="GO:0006313">
    <property type="term" value="P:DNA transposition"/>
    <property type="evidence" value="ECO:0007669"/>
    <property type="project" value="UniProtKB-UniRule"/>
</dbReference>
<evidence type="ECO:0000259" key="14">
    <source>
        <dbReference type="PROSITE" id="PS51900"/>
    </source>
</evidence>
<dbReference type="HAMAP" id="MF_01807">
    <property type="entry name" value="Recomb_XerD"/>
    <property type="match status" value="1"/>
</dbReference>
<dbReference type="HAMAP" id="MF_01808">
    <property type="entry name" value="Recomb_XerC_XerD"/>
    <property type="match status" value="1"/>
</dbReference>
<comment type="similarity">
    <text evidence="2 11">Belongs to the 'phage' integrase family. XerD subfamily.</text>
</comment>
<dbReference type="Gene3D" id="1.10.443.10">
    <property type="entry name" value="Intergrase catalytic core"/>
    <property type="match status" value="1"/>
</dbReference>
<dbReference type="InterPro" id="IPR013762">
    <property type="entry name" value="Integrase-like_cat_sf"/>
</dbReference>
<evidence type="ECO:0000256" key="5">
    <source>
        <dbReference type="ARBA" id="ARBA00022618"/>
    </source>
</evidence>
<dbReference type="EMBL" id="CABPSI010000005">
    <property type="protein sequence ID" value="VVE44677.1"/>
    <property type="molecule type" value="Genomic_DNA"/>
</dbReference>
<dbReference type="GO" id="GO:0051301">
    <property type="term" value="P:cell division"/>
    <property type="evidence" value="ECO:0007669"/>
    <property type="project" value="UniProtKB-KW"/>
</dbReference>
<sequence length="351" mass="39236">MTTRGKKTPTAEVDPTVDFDDDEPFEQAAIGDPDETADADIHADDALEFDAQGAAYVRSATLIDQFCDTIWLEDGLSRNTLDAYRRDMRLFAEWLAAKHDMALDGVDEAALSAYLAWRRESLASSVNRRLSVFKRFYHWALREHIVQVDPCLRIASAKRAQRLPSTLSEAQVEALLGAPDLTQPLGLRDRAMLELMYASGLRVSELVALKTIEVGLNEGVLRIFGKGAKERLVPFGDEASGWLTRYLAESRGVLLAGRACDTLFVTQRGDGMTRQAFWYLIKRYAQLADIHAPLSPHTLRHAFATHLINHGADLRVVQLLLGHADISTTQIYTHVARERLKSLHAQHHPRG</sequence>